<dbReference type="InterPro" id="IPR025285">
    <property type="entry name" value="DUF4145"/>
</dbReference>
<dbReference type="Pfam" id="PF13643">
    <property type="entry name" value="DUF4145"/>
    <property type="match status" value="1"/>
</dbReference>
<accession>A0ABY0HX82</accession>
<gene>
    <name evidence="3" type="ORF">EAJ18_12000</name>
</gene>
<keyword evidence="4" id="KW-1185">Reference proteome</keyword>
<feature type="region of interest" description="Disordered" evidence="1">
    <location>
        <begin position="219"/>
        <end position="239"/>
    </location>
</feature>
<dbReference type="EMBL" id="RCYA01000004">
    <property type="protein sequence ID" value="RYT43788.1"/>
    <property type="molecule type" value="Genomic_DNA"/>
</dbReference>
<name>A0ABY0HX82_CITAM</name>
<sequence length="239" mass="26908">MSDKIFKAPCPSCKRKCNTIVLGEKSKEWNEESGHDNYVYGKDDHKLLECCGCGTIFYYKKSWNSEHTYIDANGNEEAELSVVTVPAIENPSLQPDWVSDIYAKDVVLFHILTEVYTAYAHHAFILAATGLRTAFDHTTSLIDIPPNDKFEQKVKAVFDKGYVSETERGHLAVVTEAGNAAAHRGWRPTKTQFESLLHVVEKFVQNVVLRDREIEKIGEAIPKKPKTPKTPKKNDTPAV</sequence>
<feature type="domain" description="DUF4145" evidence="2">
    <location>
        <begin position="116"/>
        <end position="201"/>
    </location>
</feature>
<comment type="caution">
    <text evidence="3">The sequence shown here is derived from an EMBL/GenBank/DDBJ whole genome shotgun (WGS) entry which is preliminary data.</text>
</comment>
<protein>
    <submittedName>
        <fullName evidence="3">DUF4145 domain-containing protein</fullName>
    </submittedName>
</protein>
<reference evidence="3 4" key="1">
    <citation type="journal article" date="2019" name="Science, e1252229">
        <title>Invertible promoters mediate bacterial phase variation, antibiotic resistance, and host adaptation in the gut.</title>
        <authorList>
            <person name="Jiang X."/>
            <person name="Hall A.B."/>
            <person name="Arthur T.D."/>
            <person name="Plichta D.R."/>
            <person name="Covington C.T."/>
            <person name="Poyet M."/>
            <person name="Crothers J."/>
            <person name="Moses P.L."/>
            <person name="Tolonen A.C."/>
            <person name="Vlamakis H."/>
            <person name="Alm E.J."/>
            <person name="Xavier R.J."/>
        </authorList>
    </citation>
    <scope>NUCLEOTIDE SEQUENCE [LARGE SCALE GENOMIC DNA]</scope>
    <source>
        <strain evidence="4">ca_0067</strain>
    </source>
</reference>
<evidence type="ECO:0000313" key="3">
    <source>
        <dbReference type="EMBL" id="RYT43788.1"/>
    </source>
</evidence>
<dbReference type="RefSeq" id="WP_130097749.1">
    <property type="nucleotide sequence ID" value="NZ_RCYA01000004.1"/>
</dbReference>
<organism evidence="3 4">
    <name type="scientific">Citrobacter amalonaticus</name>
    <dbReference type="NCBI Taxonomy" id="35703"/>
    <lineage>
        <taxon>Bacteria</taxon>
        <taxon>Pseudomonadati</taxon>
        <taxon>Pseudomonadota</taxon>
        <taxon>Gammaproteobacteria</taxon>
        <taxon>Enterobacterales</taxon>
        <taxon>Enterobacteriaceae</taxon>
        <taxon>Citrobacter</taxon>
    </lineage>
</organism>
<evidence type="ECO:0000256" key="1">
    <source>
        <dbReference type="SAM" id="MobiDB-lite"/>
    </source>
</evidence>
<evidence type="ECO:0000313" key="4">
    <source>
        <dbReference type="Proteomes" id="UP000292985"/>
    </source>
</evidence>
<dbReference type="Proteomes" id="UP000292985">
    <property type="component" value="Unassembled WGS sequence"/>
</dbReference>
<proteinExistence type="predicted"/>
<evidence type="ECO:0000259" key="2">
    <source>
        <dbReference type="Pfam" id="PF13643"/>
    </source>
</evidence>